<evidence type="ECO:0000313" key="4">
    <source>
        <dbReference type="Proteomes" id="UP001172155"/>
    </source>
</evidence>
<dbReference type="PANTHER" id="PTHR23028">
    <property type="entry name" value="ACETYLTRANSFERASE"/>
    <property type="match status" value="1"/>
</dbReference>
<feature type="transmembrane region" description="Helical" evidence="1">
    <location>
        <begin position="428"/>
        <end position="450"/>
    </location>
</feature>
<keyword evidence="3" id="KW-0012">Acyltransferase</keyword>
<keyword evidence="1" id="KW-1133">Transmembrane helix</keyword>
<dbReference type="Proteomes" id="UP001172155">
    <property type="component" value="Unassembled WGS sequence"/>
</dbReference>
<feature type="transmembrane region" description="Helical" evidence="1">
    <location>
        <begin position="193"/>
        <end position="215"/>
    </location>
</feature>
<feature type="transmembrane region" description="Helical" evidence="1">
    <location>
        <begin position="363"/>
        <end position="382"/>
    </location>
</feature>
<feature type="domain" description="Acyltransferase 3" evidence="2">
    <location>
        <begin position="37"/>
        <end position="402"/>
    </location>
</feature>
<accession>A0AA40K580</accession>
<dbReference type="AlphaFoldDB" id="A0AA40K580"/>
<feature type="transmembrane region" description="Helical" evidence="1">
    <location>
        <begin position="333"/>
        <end position="351"/>
    </location>
</feature>
<organism evidence="3 4">
    <name type="scientific">Schizothecium vesticola</name>
    <dbReference type="NCBI Taxonomy" id="314040"/>
    <lineage>
        <taxon>Eukaryota</taxon>
        <taxon>Fungi</taxon>
        <taxon>Dikarya</taxon>
        <taxon>Ascomycota</taxon>
        <taxon>Pezizomycotina</taxon>
        <taxon>Sordariomycetes</taxon>
        <taxon>Sordariomycetidae</taxon>
        <taxon>Sordariales</taxon>
        <taxon>Schizotheciaceae</taxon>
        <taxon>Schizothecium</taxon>
    </lineage>
</organism>
<dbReference type="InterPro" id="IPR002656">
    <property type="entry name" value="Acyl_transf_3_dom"/>
</dbReference>
<keyword evidence="1" id="KW-0812">Transmembrane</keyword>
<feature type="transmembrane region" description="Helical" evidence="1">
    <location>
        <begin position="131"/>
        <end position="149"/>
    </location>
</feature>
<proteinExistence type="predicted"/>
<reference evidence="3" key="1">
    <citation type="submission" date="2023-06" db="EMBL/GenBank/DDBJ databases">
        <title>Genome-scale phylogeny and comparative genomics of the fungal order Sordariales.</title>
        <authorList>
            <consortium name="Lawrence Berkeley National Laboratory"/>
            <person name="Hensen N."/>
            <person name="Bonometti L."/>
            <person name="Westerberg I."/>
            <person name="Brannstrom I.O."/>
            <person name="Guillou S."/>
            <person name="Cros-Aarteil S."/>
            <person name="Calhoun S."/>
            <person name="Haridas S."/>
            <person name="Kuo A."/>
            <person name="Mondo S."/>
            <person name="Pangilinan J."/>
            <person name="Riley R."/>
            <person name="LaButti K."/>
            <person name="Andreopoulos B."/>
            <person name="Lipzen A."/>
            <person name="Chen C."/>
            <person name="Yanf M."/>
            <person name="Daum C."/>
            <person name="Ng V."/>
            <person name="Clum A."/>
            <person name="Steindorff A."/>
            <person name="Ohm R."/>
            <person name="Martin F."/>
            <person name="Silar P."/>
            <person name="Natvig D."/>
            <person name="Lalanne C."/>
            <person name="Gautier V."/>
            <person name="Ament-velasquez S.L."/>
            <person name="Kruys A."/>
            <person name="Hutchinson M.I."/>
            <person name="Powell A.J."/>
            <person name="Barry K."/>
            <person name="Miller A.N."/>
            <person name="Grigoriev I.V."/>
            <person name="Debuchy R."/>
            <person name="Gladieux P."/>
            <person name="Thoren M.H."/>
            <person name="Johannesson H."/>
        </authorList>
    </citation>
    <scope>NUCLEOTIDE SEQUENCE</scope>
    <source>
        <strain evidence="3">SMH3187-1</strain>
    </source>
</reference>
<keyword evidence="3" id="KW-0808">Transferase</keyword>
<dbReference type="InterPro" id="IPR050879">
    <property type="entry name" value="Acyltransferase_3"/>
</dbReference>
<sequence>MGRQTVKNFLRFLIPSFIAGRLYPDQKPTYKLHPTSYLDGLRGVASVLVFICHYTECNWGDLTHFYGVNKEHPGSFIQMPYIRLIYSGRPMVHIFFIISGFVLSYKPIKAIHARDMNKCYAALSSSTFRRAFRLFGPCIVSTFMIMILAQNDLVWPGPKESWTDQLITFKDSSFHGILWPWDWDRDVIPNYDIHLWTIPIEFAHSMLLFIVILGLSHVRLRLRQLTVFGIMIWCLACGKWAAFEFLTGLFLAEIVLLKSARRAGWESPEKNFASPNSVMKKLKTALHVTIMVVGLYIAGWPNHDADQTPGIGWFYRKTPFPFCVIDVTYPQKYWFGLSAAFMVWTIGEMPVLKKFFESGFAQYCGRISYAIYIVHGAVIDLYDGYVVGFAYSPQVGEPGDEGFRATVLQSGLKGYIGTATSTQQTMGWFLGLLIIGPLTFWYADVFWRAVDDPIVKLGRKIEMACVDDFEELPKSNGYSAPA</sequence>
<keyword evidence="4" id="KW-1185">Reference proteome</keyword>
<feature type="transmembrane region" description="Helical" evidence="1">
    <location>
        <begin position="90"/>
        <end position="108"/>
    </location>
</feature>
<comment type="caution">
    <text evidence="3">The sequence shown here is derived from an EMBL/GenBank/DDBJ whole genome shotgun (WGS) entry which is preliminary data.</text>
</comment>
<dbReference type="GO" id="GO:0016747">
    <property type="term" value="F:acyltransferase activity, transferring groups other than amino-acyl groups"/>
    <property type="evidence" value="ECO:0007669"/>
    <property type="project" value="InterPro"/>
</dbReference>
<feature type="transmembrane region" description="Helical" evidence="1">
    <location>
        <begin position="227"/>
        <end position="252"/>
    </location>
</feature>
<evidence type="ECO:0000259" key="2">
    <source>
        <dbReference type="Pfam" id="PF01757"/>
    </source>
</evidence>
<dbReference type="PANTHER" id="PTHR23028:SF126">
    <property type="entry name" value="ACYLTRANSFERASE 3 DOMAIN-CONTAINING PROTEIN"/>
    <property type="match status" value="1"/>
</dbReference>
<dbReference type="EMBL" id="JAUKUD010000004">
    <property type="protein sequence ID" value="KAK0746401.1"/>
    <property type="molecule type" value="Genomic_DNA"/>
</dbReference>
<keyword evidence="1" id="KW-0472">Membrane</keyword>
<gene>
    <name evidence="3" type="ORF">B0T18DRAFT_324367</name>
</gene>
<dbReference type="Pfam" id="PF01757">
    <property type="entry name" value="Acyl_transf_3"/>
    <property type="match status" value="1"/>
</dbReference>
<evidence type="ECO:0000256" key="1">
    <source>
        <dbReference type="SAM" id="Phobius"/>
    </source>
</evidence>
<name>A0AA40K580_9PEZI</name>
<evidence type="ECO:0000313" key="3">
    <source>
        <dbReference type="EMBL" id="KAK0746401.1"/>
    </source>
</evidence>
<protein>
    <submittedName>
        <fullName evidence="3">Acyltransferase 3</fullName>
    </submittedName>
</protein>